<accession>A0A5S3QJ86</accession>
<evidence type="ECO:0000256" key="1">
    <source>
        <dbReference type="SAM" id="SignalP"/>
    </source>
</evidence>
<comment type="caution">
    <text evidence="2">The sequence shown here is derived from an EMBL/GenBank/DDBJ whole genome shotgun (WGS) entry which is preliminary data.</text>
</comment>
<sequence length="714" mass="77228">MNNHNTFKVNRRAIALLLVFFCFAFAAAQTDGISYQAVIIGPSVHEIPGRDVPGDILARSEVPMRFTITDDSGVMDYQEVHLASTDAYGMVHLIIGKGTPQVGIYTEIVWDGDPKQLGVEVDLGDGYIDMGGQELMFTPHAYHRDIIATGDLTVEGRTDLNGDLEVDGHTLLNNTLTVANGSETRLTGSLTVDGTTTMNDALAVTNGSATELSGTLNVVGTTDLNDDLNVANESATELTGTLTVAGATQMDSTLTVNNLATIDDISTQMITVQSDQPGHVATFENLNGADGDGLLIKLGRTHGAWDGSAYLYAENPALSVLDGPTSTVRGWLDGTKGFSPEEMLGLMGPEMIAEAMVAITNELFEAMNDGLGLPKKFPALTIPRTNLFPRTTIFPGVGLGPLGSIPRITIPEITVPETDINPEFTILPEIPKIPIGNGFDFSVPNLSATSVTNSLTEENEYVTFQDMDGRVTGSIRAQSVQNFRDNTILDNVYLLNVVSGFIGIDLLDGFTSGTVEISNWVDLHNHIGVEYASGHGDYAEWLERSDISEYLTAGDIVAVKGGKITRDLTEVEQIMVVSHKPIILGNMPEEVEEYKGNNVAFMGQVPVKVMGAVRSGDYIVANSEIKGYGKAVHPENMTSKDHMLAVGRSWEEKPIEGPKMVNTVVGVHNGDWAKIMMKLERKQRTYEAKFNTIEARVRQLSKKADNLSVLNEEE</sequence>
<name>A0A5S3QJ86_9FLAO</name>
<keyword evidence="3" id="KW-1185">Reference proteome</keyword>
<dbReference type="Gene3D" id="2.40.300.10">
    <property type="entry name" value="Head decoration protein D"/>
    <property type="match status" value="1"/>
</dbReference>
<dbReference type="OrthoDB" id="9765957at2"/>
<dbReference type="AlphaFoldDB" id="A0A5S3QJ86"/>
<dbReference type="Proteomes" id="UP000310314">
    <property type="component" value="Unassembled WGS sequence"/>
</dbReference>
<dbReference type="EMBL" id="VATY01000001">
    <property type="protein sequence ID" value="TMM57884.1"/>
    <property type="molecule type" value="Genomic_DNA"/>
</dbReference>
<dbReference type="RefSeq" id="WP_138655816.1">
    <property type="nucleotide sequence ID" value="NZ_VATY01000001.1"/>
</dbReference>
<organism evidence="2 3">
    <name type="scientific">Maribacter algarum</name>
    <name type="common">ex Zhang et al. 2020</name>
    <dbReference type="NCBI Taxonomy" id="2578118"/>
    <lineage>
        <taxon>Bacteria</taxon>
        <taxon>Pseudomonadati</taxon>
        <taxon>Bacteroidota</taxon>
        <taxon>Flavobacteriia</taxon>
        <taxon>Flavobacteriales</taxon>
        <taxon>Flavobacteriaceae</taxon>
        <taxon>Maribacter</taxon>
    </lineage>
</organism>
<feature type="chain" id="PRO_5024421229" evidence="1">
    <location>
        <begin position="27"/>
        <end position="714"/>
    </location>
</feature>
<feature type="signal peptide" evidence="1">
    <location>
        <begin position="1"/>
        <end position="26"/>
    </location>
</feature>
<keyword evidence="1" id="KW-0732">Signal</keyword>
<evidence type="ECO:0000313" key="3">
    <source>
        <dbReference type="Proteomes" id="UP000310314"/>
    </source>
</evidence>
<reference evidence="2 3" key="1">
    <citation type="submission" date="2019-05" db="EMBL/GenBank/DDBJ databases">
        <authorList>
            <person name="Zhang J.-Y."/>
            <person name="Feg X."/>
            <person name="Du Z.-J."/>
        </authorList>
    </citation>
    <scope>NUCLEOTIDE SEQUENCE [LARGE SCALE GENOMIC DNA]</scope>
    <source>
        <strain evidence="2 3">RZ26</strain>
    </source>
</reference>
<evidence type="ECO:0000313" key="2">
    <source>
        <dbReference type="EMBL" id="TMM57884.1"/>
    </source>
</evidence>
<protein>
    <submittedName>
        <fullName evidence="2">Uncharacterized protein</fullName>
    </submittedName>
</protein>
<proteinExistence type="predicted"/>
<gene>
    <name evidence="2" type="ORF">FEE95_00175</name>
</gene>